<sequence length="202" mass="22981">MVYDIIYIVINLLIYVGGFMDQLPEGYREIKKVNLQKDKKAALIINIIVLIIMIPLLILGILIKPIIAELDELFLSLLSILALLVVYVILHEAVHGIVIFKYTNKKPKFGYKGLYAFTGSDSYFNKKQYIIIALAPVIFWGIVLLILNLILPFYTFWIVYFIQVSNLSGAAGDIYITQVIKKMPSDVLIKDTGVEMTIYSKQ</sequence>
<accession>A0A1M6LZC9</accession>
<keyword evidence="1" id="KW-0812">Transmembrane</keyword>
<evidence type="ECO:0000313" key="3">
    <source>
        <dbReference type="Proteomes" id="UP000184386"/>
    </source>
</evidence>
<name>A0A1M6LZC9_9FIRM</name>
<organism evidence="2 3">
    <name type="scientific">Anaerocolumna jejuensis DSM 15929</name>
    <dbReference type="NCBI Taxonomy" id="1121322"/>
    <lineage>
        <taxon>Bacteria</taxon>
        <taxon>Bacillati</taxon>
        <taxon>Bacillota</taxon>
        <taxon>Clostridia</taxon>
        <taxon>Lachnospirales</taxon>
        <taxon>Lachnospiraceae</taxon>
        <taxon>Anaerocolumna</taxon>
    </lineage>
</organism>
<protein>
    <submittedName>
        <fullName evidence="2">Putative zincin peptidase</fullName>
    </submittedName>
</protein>
<dbReference type="EMBL" id="FRAC01000007">
    <property type="protein sequence ID" value="SHJ76589.1"/>
    <property type="molecule type" value="Genomic_DNA"/>
</dbReference>
<feature type="transmembrane region" description="Helical" evidence="1">
    <location>
        <begin position="43"/>
        <end position="67"/>
    </location>
</feature>
<proteinExistence type="predicted"/>
<feature type="transmembrane region" description="Helical" evidence="1">
    <location>
        <begin position="73"/>
        <end position="100"/>
    </location>
</feature>
<reference evidence="2 3" key="1">
    <citation type="submission" date="2016-11" db="EMBL/GenBank/DDBJ databases">
        <authorList>
            <person name="Jaros S."/>
            <person name="Januszkiewicz K."/>
            <person name="Wedrychowicz H."/>
        </authorList>
    </citation>
    <scope>NUCLEOTIDE SEQUENCE [LARGE SCALE GENOMIC DNA]</scope>
    <source>
        <strain evidence="2 3">DSM 15929</strain>
    </source>
</reference>
<dbReference type="InterPro" id="IPR021683">
    <property type="entry name" value="DUF3267"/>
</dbReference>
<evidence type="ECO:0000256" key="1">
    <source>
        <dbReference type="SAM" id="Phobius"/>
    </source>
</evidence>
<dbReference type="Pfam" id="PF11667">
    <property type="entry name" value="DUF3267"/>
    <property type="match status" value="1"/>
</dbReference>
<dbReference type="Proteomes" id="UP000184386">
    <property type="component" value="Unassembled WGS sequence"/>
</dbReference>
<keyword evidence="1" id="KW-0472">Membrane</keyword>
<gene>
    <name evidence="2" type="ORF">SAMN02745136_00776</name>
</gene>
<keyword evidence="3" id="KW-1185">Reference proteome</keyword>
<evidence type="ECO:0000313" key="2">
    <source>
        <dbReference type="EMBL" id="SHJ76589.1"/>
    </source>
</evidence>
<feature type="transmembrane region" description="Helical" evidence="1">
    <location>
        <begin position="157"/>
        <end position="176"/>
    </location>
</feature>
<dbReference type="OrthoDB" id="2047294at2"/>
<dbReference type="AlphaFoldDB" id="A0A1M6LZC9"/>
<keyword evidence="1" id="KW-1133">Transmembrane helix</keyword>
<feature type="transmembrane region" description="Helical" evidence="1">
    <location>
        <begin position="129"/>
        <end position="151"/>
    </location>
</feature>
<feature type="transmembrane region" description="Helical" evidence="1">
    <location>
        <begin position="6"/>
        <end position="23"/>
    </location>
</feature>